<protein>
    <submittedName>
        <fullName evidence="10">Zinc finger protein 345-like</fullName>
    </submittedName>
</protein>
<evidence type="ECO:0000313" key="10">
    <source>
        <dbReference type="RefSeq" id="XP_008585193.1"/>
    </source>
</evidence>
<sequence>MHAGGKPDEHNISDKSQRDQKHLSQHPKIPTGQPFEYSGKGQSSNTVPIIFACKKIHVGETICKYIEYGKDCKKSAVIAQEISQNSHDDPYECEESQIFSRKSKLKKHERIHIGEKPFDCNTCGKTFHQNPNFRKHKRIHKECGKGFNQKSNWKRHQKIHTGEYAYECKECGKGFNQKSALNKHQRIHKGKTAFECKECGKAFNQKSAFTVHPRTHLKETELKG</sequence>
<reference evidence="10" key="1">
    <citation type="submission" date="2025-08" db="UniProtKB">
        <authorList>
            <consortium name="RefSeq"/>
        </authorList>
    </citation>
    <scope>IDENTIFICATION</scope>
</reference>
<keyword evidence="5" id="KW-0539">Nucleus</keyword>
<feature type="domain" description="C2H2-type" evidence="8">
    <location>
        <begin position="194"/>
        <end position="221"/>
    </location>
</feature>
<keyword evidence="4" id="KW-0862">Zinc</keyword>
<feature type="domain" description="C2H2-type" evidence="8">
    <location>
        <begin position="166"/>
        <end position="193"/>
    </location>
</feature>
<proteinExistence type="predicted"/>
<keyword evidence="1" id="KW-0479">Metal-binding</keyword>
<evidence type="ECO:0000256" key="7">
    <source>
        <dbReference type="SAM" id="MobiDB-lite"/>
    </source>
</evidence>
<evidence type="ECO:0000256" key="2">
    <source>
        <dbReference type="ARBA" id="ARBA00022737"/>
    </source>
</evidence>
<evidence type="ECO:0000256" key="3">
    <source>
        <dbReference type="ARBA" id="ARBA00022771"/>
    </source>
</evidence>
<name>A0ABM0RX52_GALVR</name>
<dbReference type="Proteomes" id="UP000694923">
    <property type="component" value="Unplaced"/>
</dbReference>
<accession>A0ABM0RX52</accession>
<evidence type="ECO:0000256" key="4">
    <source>
        <dbReference type="ARBA" id="ARBA00022833"/>
    </source>
</evidence>
<organism evidence="9 10">
    <name type="scientific">Galeopterus variegatus</name>
    <name type="common">Malayan flying lemur</name>
    <name type="synonym">Cynocephalus variegatus</name>
    <dbReference type="NCBI Taxonomy" id="482537"/>
    <lineage>
        <taxon>Eukaryota</taxon>
        <taxon>Metazoa</taxon>
        <taxon>Chordata</taxon>
        <taxon>Craniata</taxon>
        <taxon>Vertebrata</taxon>
        <taxon>Euteleostomi</taxon>
        <taxon>Mammalia</taxon>
        <taxon>Eutheria</taxon>
        <taxon>Euarchontoglires</taxon>
        <taxon>Dermoptera</taxon>
        <taxon>Cynocephalidae</taxon>
        <taxon>Galeopterus</taxon>
    </lineage>
</organism>
<dbReference type="InterPro" id="IPR050826">
    <property type="entry name" value="Krueppel_C2H2_ZnFinger"/>
</dbReference>
<feature type="domain" description="C2H2-type" evidence="8">
    <location>
        <begin position="91"/>
        <end position="117"/>
    </location>
</feature>
<dbReference type="Gene3D" id="3.30.160.60">
    <property type="entry name" value="Classic Zinc Finger"/>
    <property type="match status" value="5"/>
</dbReference>
<keyword evidence="3 6" id="KW-0863">Zinc-finger</keyword>
<evidence type="ECO:0000259" key="8">
    <source>
        <dbReference type="PROSITE" id="PS50157"/>
    </source>
</evidence>
<dbReference type="PROSITE" id="PS00028">
    <property type="entry name" value="ZINC_FINGER_C2H2_1"/>
    <property type="match status" value="3"/>
</dbReference>
<keyword evidence="2" id="KW-0677">Repeat</keyword>
<evidence type="ECO:0000256" key="5">
    <source>
        <dbReference type="ARBA" id="ARBA00023242"/>
    </source>
</evidence>
<feature type="domain" description="C2H2-type" evidence="8">
    <location>
        <begin position="118"/>
        <end position="140"/>
    </location>
</feature>
<dbReference type="InterPro" id="IPR036236">
    <property type="entry name" value="Znf_C2H2_sf"/>
</dbReference>
<dbReference type="GeneID" id="103602555"/>
<keyword evidence="9" id="KW-1185">Reference proteome</keyword>
<dbReference type="SUPFAM" id="SSF57667">
    <property type="entry name" value="beta-beta-alpha zinc fingers"/>
    <property type="match status" value="3"/>
</dbReference>
<evidence type="ECO:0000256" key="6">
    <source>
        <dbReference type="PROSITE-ProRule" id="PRU00042"/>
    </source>
</evidence>
<dbReference type="PROSITE" id="PS50157">
    <property type="entry name" value="ZINC_FINGER_C2H2_2"/>
    <property type="match status" value="5"/>
</dbReference>
<dbReference type="Pfam" id="PF00096">
    <property type="entry name" value="zf-C2H2"/>
    <property type="match status" value="4"/>
</dbReference>
<dbReference type="RefSeq" id="XP_008585193.1">
    <property type="nucleotide sequence ID" value="XM_008586971.1"/>
</dbReference>
<feature type="domain" description="C2H2-type" evidence="8">
    <location>
        <begin position="141"/>
        <end position="165"/>
    </location>
</feature>
<gene>
    <name evidence="10" type="primary">LOC103602555</name>
</gene>
<feature type="compositionally biased region" description="Basic and acidic residues" evidence="7">
    <location>
        <begin position="1"/>
        <end position="22"/>
    </location>
</feature>
<feature type="region of interest" description="Disordered" evidence="7">
    <location>
        <begin position="1"/>
        <end position="40"/>
    </location>
</feature>
<evidence type="ECO:0000256" key="1">
    <source>
        <dbReference type="ARBA" id="ARBA00022723"/>
    </source>
</evidence>
<dbReference type="InterPro" id="IPR013087">
    <property type="entry name" value="Znf_C2H2_type"/>
</dbReference>
<dbReference type="SMART" id="SM00355">
    <property type="entry name" value="ZnF_C2H2"/>
    <property type="match status" value="5"/>
</dbReference>
<evidence type="ECO:0000313" key="9">
    <source>
        <dbReference type="Proteomes" id="UP000694923"/>
    </source>
</evidence>
<dbReference type="PANTHER" id="PTHR24377">
    <property type="entry name" value="IP01015P-RELATED"/>
    <property type="match status" value="1"/>
</dbReference>